<feature type="non-terminal residue" evidence="1">
    <location>
        <position position="496"/>
    </location>
</feature>
<evidence type="ECO:0000313" key="1">
    <source>
        <dbReference type="EMBL" id="KAJ2888711.1"/>
    </source>
</evidence>
<protein>
    <submittedName>
        <fullName evidence="1">Fatty acid synthase alpha subunit Lsd1</fullName>
        <ecNumber evidence="1">2.3.1.86</ecNumber>
    </submittedName>
</protein>
<proteinExistence type="predicted"/>
<dbReference type="EC" id="2.3.1.86" evidence="1"/>
<dbReference type="Proteomes" id="UP001139981">
    <property type="component" value="Unassembled WGS sequence"/>
</dbReference>
<evidence type="ECO:0000313" key="2">
    <source>
        <dbReference type="Proteomes" id="UP001139981"/>
    </source>
</evidence>
<gene>
    <name evidence="1" type="primary">fas2_34</name>
    <name evidence="1" type="ORF">IWW38_004892</name>
</gene>
<accession>A0ACC1LXB2</accession>
<sequence>MVAKEAGTSLAVKQLIVAAPGLSDSEWHHLHNGPSGNVVTVTSEYGELNHLLATKAMLFVKDLRSTILSQPREKHTALLLARKDKIIARLNSDYHRPWFGRKAGGRVADLEDMTYAEVISRLVELMYVKHQQRWIHESYRRLVFDFVSRSERRLGIDLAEMSFILVIQQEHPTELAQSFTERYPAAESQLLHSEDIQFFVGICKRRGQKPVPFIPVLDIDFSVLFLKDSIWQSEDLDAVVGHDPQRVAIQQGPVAARYSTVVNEPVKDILDGVYHGHIAALLSRDYNSDASSVPVVEYIGAQPEKMVELPATVNVQVTGSVRMYQLPVESDQLPELSEWFSILAGPTSSWLNAFLTTPVIVEGTSYVHNYIQRVLRPRPGQVFTVSMDGCQPRSLEVVDIKGVLRVKIERNSEGIIEFNIYHPVASGTTSLFYLFVYQPQQPLTPIHFVVEGHSARVRKMCMDAWLDNADVPTDWSDIVDVNSRLTSDGFVITKEH</sequence>
<comment type="caution">
    <text evidence="1">The sequence shown here is derived from an EMBL/GenBank/DDBJ whole genome shotgun (WGS) entry which is preliminary data.</text>
</comment>
<keyword evidence="2" id="KW-1185">Reference proteome</keyword>
<keyword evidence="1" id="KW-0012">Acyltransferase</keyword>
<keyword evidence="1" id="KW-0808">Transferase</keyword>
<reference evidence="1" key="1">
    <citation type="submission" date="2022-07" db="EMBL/GenBank/DDBJ databases">
        <title>Phylogenomic reconstructions and comparative analyses of Kickxellomycotina fungi.</title>
        <authorList>
            <person name="Reynolds N.K."/>
            <person name="Stajich J.E."/>
            <person name="Barry K."/>
            <person name="Grigoriev I.V."/>
            <person name="Crous P."/>
            <person name="Smith M.E."/>
        </authorList>
    </citation>
    <scope>NUCLEOTIDE SEQUENCE</scope>
    <source>
        <strain evidence="1">CBS 190363</strain>
    </source>
</reference>
<name>A0ACC1LXB2_9FUNG</name>
<organism evidence="1 2">
    <name type="scientific">Coemansia aciculifera</name>
    <dbReference type="NCBI Taxonomy" id="417176"/>
    <lineage>
        <taxon>Eukaryota</taxon>
        <taxon>Fungi</taxon>
        <taxon>Fungi incertae sedis</taxon>
        <taxon>Zoopagomycota</taxon>
        <taxon>Kickxellomycotina</taxon>
        <taxon>Kickxellomycetes</taxon>
        <taxon>Kickxellales</taxon>
        <taxon>Kickxellaceae</taxon>
        <taxon>Coemansia</taxon>
    </lineage>
</organism>
<dbReference type="EMBL" id="JANBVB010001989">
    <property type="protein sequence ID" value="KAJ2888711.1"/>
    <property type="molecule type" value="Genomic_DNA"/>
</dbReference>